<comment type="caution">
    <text evidence="2">The sequence shown here is derived from an EMBL/GenBank/DDBJ whole genome shotgun (WGS) entry which is preliminary data.</text>
</comment>
<dbReference type="EMBL" id="QOQW01000018">
    <property type="protein sequence ID" value="RCK78820.1"/>
    <property type="molecule type" value="Genomic_DNA"/>
</dbReference>
<accession>A0A367ZLA7</accession>
<organism evidence="2 3">
    <name type="scientific">Candidatus Ozemobacter sibiricus</name>
    <dbReference type="NCBI Taxonomy" id="2268124"/>
    <lineage>
        <taxon>Bacteria</taxon>
        <taxon>Candidatus Ozemobacteria</taxon>
        <taxon>Candidatus Ozemobacterales</taxon>
        <taxon>Candidatus Ozemobacteraceae</taxon>
        <taxon>Candidatus Ozemobacter</taxon>
    </lineage>
</organism>
<reference evidence="2 3" key="1">
    <citation type="submission" date="2018-05" db="EMBL/GenBank/DDBJ databases">
        <title>A metagenomic window into the 2 km-deep terrestrial subsurface aquifer revealed taxonomically and functionally diverse microbial community comprising novel uncultured bacterial lineages.</title>
        <authorList>
            <person name="Kadnikov V.V."/>
            <person name="Mardanov A.V."/>
            <person name="Beletsky A.V."/>
            <person name="Banks D."/>
            <person name="Pimenov N.V."/>
            <person name="Frank Y.A."/>
            <person name="Karnachuk O.V."/>
            <person name="Ravin N.V."/>
        </authorList>
    </citation>
    <scope>NUCLEOTIDE SEQUENCE [LARGE SCALE GENOMIC DNA]</scope>
    <source>
        <strain evidence="2">BY5</strain>
    </source>
</reference>
<feature type="chain" id="PRO_5016861229" evidence="1">
    <location>
        <begin position="21"/>
        <end position="336"/>
    </location>
</feature>
<feature type="signal peptide" evidence="1">
    <location>
        <begin position="1"/>
        <end position="20"/>
    </location>
</feature>
<evidence type="ECO:0000256" key="1">
    <source>
        <dbReference type="SAM" id="SignalP"/>
    </source>
</evidence>
<evidence type="ECO:0000313" key="3">
    <source>
        <dbReference type="Proteomes" id="UP000252355"/>
    </source>
</evidence>
<gene>
    <name evidence="2" type="ORF">OZSIB_0970</name>
</gene>
<proteinExistence type="predicted"/>
<evidence type="ECO:0000313" key="2">
    <source>
        <dbReference type="EMBL" id="RCK78820.1"/>
    </source>
</evidence>
<name>A0A367ZLA7_9BACT</name>
<dbReference type="AlphaFoldDB" id="A0A367ZLA7"/>
<dbReference type="Proteomes" id="UP000252355">
    <property type="component" value="Unassembled WGS sequence"/>
</dbReference>
<sequence length="336" mass="38091">MKHRFWIACLALLWCAPMLAWGSGEWKIDEQMKFHFAFFVAEEPRDPRPFDMVPPVPVGPGFDPAVPEITNIDLDAVCRLGFPFPNRNQPGKFTLYLKFFEFPESLCACISTKRLIDGFLLHRLPSYPRLRSYLIRRDHLRVKKAFIGPTGYPFTALTPYPPFLIPRHGKVVDGQAYSSQAYFDAHIPFASLYLEPAAPPPPGLDEEAIVAWSGMGVLAFHQELLEAYDRVLEPNEGPDGATHRSFRVPSAPGDRTVTILKVPREPMIFTKDWRERPMPEDPERVFLSALLLIHREEYDLIGDLPPDAAPGSPAFQQATRLRQAQIFEVGSVVRLP</sequence>
<protein>
    <submittedName>
        <fullName evidence="2">Uncharacterized protein</fullName>
    </submittedName>
</protein>
<keyword evidence="1" id="KW-0732">Signal</keyword>